<proteinExistence type="predicted"/>
<comment type="caution">
    <text evidence="1">The sequence shown here is derived from an EMBL/GenBank/DDBJ whole genome shotgun (WGS) entry which is preliminary data.</text>
</comment>
<dbReference type="AlphaFoldDB" id="A0A0A5HTZ8"/>
<dbReference type="RefSeq" id="WP_005472369.1">
    <property type="nucleotide sequence ID" value="NZ_JAVHXF010000083.1"/>
</dbReference>
<accession>A0A0A5HTZ8</accession>
<dbReference type="Proteomes" id="UP000030451">
    <property type="component" value="Unassembled WGS sequence"/>
</dbReference>
<reference evidence="1 2" key="1">
    <citation type="submission" date="2014-10" db="EMBL/GenBank/DDBJ databases">
        <title>Genome sequencing of Vibrio sinaloensis T08.</title>
        <authorList>
            <person name="Chan K.-G."/>
            <person name="Mohamad N.I."/>
        </authorList>
    </citation>
    <scope>NUCLEOTIDE SEQUENCE [LARGE SCALE GENOMIC DNA]</scope>
    <source>
        <strain evidence="1 2">T08</strain>
    </source>
</reference>
<organism evidence="1 2">
    <name type="scientific">Photobacterium sp. (strain ATCC 43367)</name>
    <dbReference type="NCBI Taxonomy" id="379097"/>
    <lineage>
        <taxon>Bacteria</taxon>
        <taxon>Pseudomonadati</taxon>
        <taxon>Pseudomonadota</taxon>
        <taxon>Gammaproteobacteria</taxon>
        <taxon>Vibrionales</taxon>
        <taxon>Vibrionaceae</taxon>
        <taxon>Vibrio</taxon>
        <taxon>Vibrio oreintalis group</taxon>
    </lineage>
</organism>
<evidence type="ECO:0000313" key="1">
    <source>
        <dbReference type="EMBL" id="KGY06959.1"/>
    </source>
</evidence>
<gene>
    <name evidence="1" type="ORF">NM06_19735</name>
</gene>
<dbReference type="OrthoDB" id="5878860at2"/>
<evidence type="ECO:0000313" key="2">
    <source>
        <dbReference type="Proteomes" id="UP000030451"/>
    </source>
</evidence>
<dbReference type="EMBL" id="JRWP01000059">
    <property type="protein sequence ID" value="KGY06959.1"/>
    <property type="molecule type" value="Genomic_DNA"/>
</dbReference>
<sequence>MDKLLTSAFHAKRRTEVTSLFASEGYKIAMTDFDDVIFERASVQVHCHFDRSASIETISITDEVHHESHSILDDLTAA</sequence>
<name>A0A0A5HTZ8_PHOS4</name>
<protein>
    <submittedName>
        <fullName evidence="1">Uncharacterized protein</fullName>
    </submittedName>
</protein>